<dbReference type="Gene3D" id="2.60.120.260">
    <property type="entry name" value="Galactose-binding domain-like"/>
    <property type="match status" value="3"/>
</dbReference>
<dbReference type="InterPro" id="IPR008979">
    <property type="entry name" value="Galactose-bd-like_sf"/>
</dbReference>
<dbReference type="Pfam" id="PF17390">
    <property type="entry name" value="Bac_rhamnosid_C"/>
    <property type="match status" value="1"/>
</dbReference>
<evidence type="ECO:0000313" key="9">
    <source>
        <dbReference type="Proteomes" id="UP000426246"/>
    </source>
</evidence>
<comment type="catalytic activity">
    <reaction evidence="1">
        <text>Hydrolysis of terminal non-reducing alpha-L-rhamnose residues in alpha-L-rhamnosides.</text>
        <dbReference type="EC" id="3.2.1.40"/>
    </reaction>
</comment>
<organism evidence="8 9">
    <name type="scientific">Paenibacillus psychroresistens</name>
    <dbReference type="NCBI Taxonomy" id="1778678"/>
    <lineage>
        <taxon>Bacteria</taxon>
        <taxon>Bacillati</taxon>
        <taxon>Bacillota</taxon>
        <taxon>Bacilli</taxon>
        <taxon>Bacillales</taxon>
        <taxon>Paenibacillaceae</taxon>
        <taxon>Paenibacillus</taxon>
    </lineage>
</organism>
<dbReference type="Gene3D" id="2.60.40.10">
    <property type="entry name" value="Immunoglobulins"/>
    <property type="match status" value="1"/>
</dbReference>
<gene>
    <name evidence="8" type="ORF">EHS13_05160</name>
</gene>
<dbReference type="Pfam" id="PF25788">
    <property type="entry name" value="Ig_Rha78A_N"/>
    <property type="match status" value="1"/>
</dbReference>
<dbReference type="InterPro" id="IPR035398">
    <property type="entry name" value="Bac_rhamnosid_C"/>
</dbReference>
<keyword evidence="9" id="KW-1185">Reference proteome</keyword>
<dbReference type="InterPro" id="IPR008928">
    <property type="entry name" value="6-hairpin_glycosidase_sf"/>
</dbReference>
<dbReference type="GO" id="GO:0030596">
    <property type="term" value="F:alpha-L-rhamnosidase activity"/>
    <property type="evidence" value="ECO:0007669"/>
    <property type="project" value="UniProtKB-EC"/>
</dbReference>
<dbReference type="AlphaFoldDB" id="A0A6B8RFY7"/>
<dbReference type="Gene3D" id="1.50.10.10">
    <property type="match status" value="1"/>
</dbReference>
<dbReference type="InterPro" id="IPR013737">
    <property type="entry name" value="Bac_rhamnosid_N"/>
</dbReference>
<dbReference type="Proteomes" id="UP000426246">
    <property type="component" value="Chromosome"/>
</dbReference>
<dbReference type="PIRSF" id="PIRSF010631">
    <property type="entry name" value="A-rhamnsds"/>
    <property type="match status" value="1"/>
</dbReference>
<reference evidence="9" key="1">
    <citation type="submission" date="2018-11" db="EMBL/GenBank/DDBJ databases">
        <title>Complete genome sequence of Paenibacillus sp. ML311-T8.</title>
        <authorList>
            <person name="Nam Y.-D."/>
            <person name="Kang J."/>
            <person name="Chung W.-H."/>
            <person name="Park Y.S."/>
        </authorList>
    </citation>
    <scope>NUCLEOTIDE SEQUENCE [LARGE SCALE GENOMIC DNA]</scope>
    <source>
        <strain evidence="9">ML311-T8</strain>
    </source>
</reference>
<feature type="domain" description="Bacterial alpha-L-rhamnosidase N-terminal" evidence="5">
    <location>
        <begin position="299"/>
        <end position="451"/>
    </location>
</feature>
<dbReference type="Pfam" id="PF08531">
    <property type="entry name" value="Bac_rhamnosid_N"/>
    <property type="match status" value="1"/>
</dbReference>
<dbReference type="Pfam" id="PF17389">
    <property type="entry name" value="Bac_rhamnosid6H"/>
    <property type="match status" value="1"/>
</dbReference>
<dbReference type="InterPro" id="IPR008902">
    <property type="entry name" value="Rhamnosid_concanavalin"/>
</dbReference>
<evidence type="ECO:0000259" key="7">
    <source>
        <dbReference type="Pfam" id="PF17390"/>
    </source>
</evidence>
<feature type="domain" description="Alpha-L-rhamnosidase six-hairpin glycosidase" evidence="6">
    <location>
        <begin position="597"/>
        <end position="906"/>
    </location>
</feature>
<dbReference type="InterPro" id="IPR016007">
    <property type="entry name" value="Alpha_rhamnosid"/>
</dbReference>
<feature type="domain" description="Alpha-L-rhamnosidase C-terminal" evidence="7">
    <location>
        <begin position="911"/>
        <end position="980"/>
    </location>
</feature>
<accession>A0A6B8RFY7</accession>
<dbReference type="Pfam" id="PF05592">
    <property type="entry name" value="Bac_rhamnosid"/>
    <property type="match status" value="1"/>
</dbReference>
<dbReference type="OrthoDB" id="9761045at2"/>
<feature type="domain" description="Alpha-L-rhamnosidase concanavalin-like" evidence="4">
    <location>
        <begin position="475"/>
        <end position="580"/>
    </location>
</feature>
<evidence type="ECO:0000259" key="5">
    <source>
        <dbReference type="Pfam" id="PF08531"/>
    </source>
</evidence>
<evidence type="ECO:0000259" key="4">
    <source>
        <dbReference type="Pfam" id="PF05592"/>
    </source>
</evidence>
<dbReference type="EC" id="3.2.1.40" evidence="2"/>
<dbReference type="GO" id="GO:0005975">
    <property type="term" value="P:carbohydrate metabolic process"/>
    <property type="evidence" value="ECO:0007669"/>
    <property type="project" value="InterPro"/>
</dbReference>
<evidence type="ECO:0000256" key="1">
    <source>
        <dbReference type="ARBA" id="ARBA00001445"/>
    </source>
</evidence>
<dbReference type="InterPro" id="IPR035396">
    <property type="entry name" value="Bac_rhamnosid6H"/>
</dbReference>
<dbReference type="RefSeq" id="WP_155699339.1">
    <property type="nucleotide sequence ID" value="NZ_CP034235.1"/>
</dbReference>
<proteinExistence type="predicted"/>
<evidence type="ECO:0000256" key="2">
    <source>
        <dbReference type="ARBA" id="ARBA00012652"/>
    </source>
</evidence>
<evidence type="ECO:0000259" key="6">
    <source>
        <dbReference type="Pfam" id="PF17389"/>
    </source>
</evidence>
<sequence>MQPRFSWRLDAGSRNQQQTAYRILISKSLDKLSGHKGDIWDSGKIGSDASHLIKFTGKPLEACQIYWWKVQIWHEDHVSDWSVPVSWETGIFGEASWRGNWIAAPDSMLQGIQAFEDGSIPLGKWVWPDLHSRVYLRKSFKTRSDMEIKQAVIQVQCDNEFEFFLNGSLIPINAAQGWIQAGAVDISGLVAAGHNDIAIKAYQTADPARFSAALRFGLKVIYPNGDEQHILSDEGCKVGLLTEFYRETEPDNWQTADIADDRSWDPGFIVNPRLICQDIHPRLTKHSLYMRKDFQLEGQIASARAYVTARGLYEFHLNGQKLGKGLLYPGISEKYQYYQVFDIKDWLQKGSNTAAFISGNGWYNRSVMANVTALKNEINAQIVVTLTDGRSFCIVTDSTWKVHESPIIDNDLHFGERYDARLELRGWNQADFDASLWNNAIHSASSGAELKLKSQPFEDVEIEMELKAVQIDQPAQGVHVFDFGQNASGRCRLHLKAAQPGEIILIKYGEMLNEEGFVVDGPYNDVYYPSDDEIHGKSPYMKKNSDCYISRGDDVEDWEPRFTYTGFRYVQISGYSGIIDSATVIHRVFNTNAAVNGRFECGNELLNNIWKAAAWTFRSNLHYGPTDCPTREKSFWNGDIAAFIPTACWYSDVYSLMSEWTEGGRKLNYDPVAWEDEILVLPWTLYNYYKDMKVLEDNYEKMTLLMDSRIGKMERGLYFGDDVNYCGDHCSVEQVPKAFFNSAYSIHSLDLIAQIAAVLGQEEDERKYRFTHNQMVEAFNREFMGNSYYEKSMGALLMPLVYGLLNEEKKRTVLKNLEKELVRHSFHPTTGFVCTPFLLPVLTEGGFLETAWKTAVQTTYPSWGYMLSTGATTLTESWKGHEIATNLAPSMNHYAFGSIGQWFFECLAGIKLNKGNPGFKHFMMKPYLPAELEWVKCTYESIYGEIESSWRKFDNIVEWTVVIPWNTRADIYLPCNNTLEILESGKPLLEAAGIEYVGIREDRCLLRIGSGRYVFVMGVENGHV</sequence>
<dbReference type="EMBL" id="CP034235">
    <property type="protein sequence ID" value="QGQ94338.1"/>
    <property type="molecule type" value="Genomic_DNA"/>
</dbReference>
<name>A0A6B8RFY7_9BACL</name>
<evidence type="ECO:0000313" key="8">
    <source>
        <dbReference type="EMBL" id="QGQ94338.1"/>
    </source>
</evidence>
<dbReference type="SUPFAM" id="SSF49785">
    <property type="entry name" value="Galactose-binding domain-like"/>
    <property type="match status" value="1"/>
</dbReference>
<protein>
    <recommendedName>
        <fullName evidence="2">alpha-L-rhamnosidase</fullName>
        <ecNumber evidence="2">3.2.1.40</ecNumber>
    </recommendedName>
</protein>
<keyword evidence="3" id="KW-0378">Hydrolase</keyword>
<dbReference type="InterPro" id="IPR013783">
    <property type="entry name" value="Ig-like_fold"/>
</dbReference>
<dbReference type="Gene3D" id="2.60.420.10">
    <property type="entry name" value="Maltose phosphorylase, domain 3"/>
    <property type="match status" value="1"/>
</dbReference>
<dbReference type="InterPro" id="IPR012341">
    <property type="entry name" value="6hp_glycosidase-like_sf"/>
</dbReference>
<dbReference type="SUPFAM" id="SSF48208">
    <property type="entry name" value="Six-hairpin glycosidases"/>
    <property type="match status" value="1"/>
</dbReference>
<dbReference type="PANTHER" id="PTHR33307:SF6">
    <property type="entry name" value="ALPHA-RHAMNOSIDASE (EUROFUNG)-RELATED"/>
    <property type="match status" value="1"/>
</dbReference>
<dbReference type="PANTHER" id="PTHR33307">
    <property type="entry name" value="ALPHA-RHAMNOSIDASE (EUROFUNG)"/>
    <property type="match status" value="1"/>
</dbReference>
<evidence type="ECO:0000256" key="3">
    <source>
        <dbReference type="ARBA" id="ARBA00022801"/>
    </source>
</evidence>
<dbReference type="KEGG" id="ppsc:EHS13_05160"/>